<reference evidence="2 3" key="1">
    <citation type="journal article" date="2016" name="Nat. Commun.">
        <title>Thousands of microbial genomes shed light on interconnected biogeochemical processes in an aquifer system.</title>
        <authorList>
            <person name="Anantharaman K."/>
            <person name="Brown C.T."/>
            <person name="Hug L.A."/>
            <person name="Sharon I."/>
            <person name="Castelle C.J."/>
            <person name="Probst A.J."/>
            <person name="Thomas B.C."/>
            <person name="Singh A."/>
            <person name="Wilkins M.J."/>
            <person name="Karaoz U."/>
            <person name="Brodie E.L."/>
            <person name="Williams K.H."/>
            <person name="Hubbard S.S."/>
            <person name="Banfield J.F."/>
        </authorList>
    </citation>
    <scope>NUCLEOTIDE SEQUENCE [LARGE SCALE GENOMIC DNA]</scope>
</reference>
<dbReference type="EMBL" id="MFLL01000001">
    <property type="protein sequence ID" value="OGG70723.1"/>
    <property type="molecule type" value="Genomic_DNA"/>
</dbReference>
<dbReference type="AlphaFoldDB" id="A0A1F6EAK7"/>
<dbReference type="PANTHER" id="PTHR33969">
    <property type="entry name" value="SEGREGATION AND CONDENSATION PROTEIN A"/>
    <property type="match status" value="1"/>
</dbReference>
<evidence type="ECO:0000313" key="3">
    <source>
        <dbReference type="Proteomes" id="UP000176914"/>
    </source>
</evidence>
<protein>
    <recommendedName>
        <fullName evidence="1">Segregation and condensation protein A</fullName>
    </recommendedName>
</protein>
<name>A0A1F6EAK7_9BACT</name>
<evidence type="ECO:0000313" key="2">
    <source>
        <dbReference type="EMBL" id="OGG70723.1"/>
    </source>
</evidence>
<dbReference type="InterPro" id="IPR003768">
    <property type="entry name" value="ScpA"/>
</dbReference>
<comment type="caution">
    <text evidence="2">The sequence shown here is derived from an EMBL/GenBank/DDBJ whole genome shotgun (WGS) entry which is preliminary data.</text>
</comment>
<proteinExistence type="predicted"/>
<gene>
    <name evidence="2" type="ORF">A3C20_04345</name>
</gene>
<sequence>MTGKFNIATGTFQGPLETLLNLIEERRMSISDISLADVADAYLAYVEKLPELPLGETAQFILVASTLLLIKSRALLPTMDLSEDERDSVLELERRLARLQIIRKASRLLRKEWGRAPLLFPYRAPARAAVFSPAEATIQTIAEAAIRLMNILPKPEAMMQAAVAPVLALEDVIVRLKERLANAFKARFSELTKSKDRHEVIVYFLAMLELVRAGSASVTQERLFEDITIENDSLAAPRYGT</sequence>
<evidence type="ECO:0000256" key="1">
    <source>
        <dbReference type="ARBA" id="ARBA00044777"/>
    </source>
</evidence>
<organism evidence="2 3">
    <name type="scientific">Candidatus Kaiserbacteria bacterium RIFCSPHIGHO2_02_FULL_55_25</name>
    <dbReference type="NCBI Taxonomy" id="1798498"/>
    <lineage>
        <taxon>Bacteria</taxon>
        <taxon>Candidatus Kaiseribacteriota</taxon>
    </lineage>
</organism>
<dbReference type="Pfam" id="PF02616">
    <property type="entry name" value="SMC_ScpA"/>
    <property type="match status" value="1"/>
</dbReference>
<dbReference type="PANTHER" id="PTHR33969:SF2">
    <property type="entry name" value="SEGREGATION AND CONDENSATION PROTEIN A"/>
    <property type="match status" value="1"/>
</dbReference>
<accession>A0A1F6EAK7</accession>
<dbReference type="Gene3D" id="6.10.250.2410">
    <property type="match status" value="1"/>
</dbReference>
<dbReference type="Proteomes" id="UP000176914">
    <property type="component" value="Unassembled WGS sequence"/>
</dbReference>
<dbReference type="InterPro" id="IPR023093">
    <property type="entry name" value="ScpA-like_C"/>
</dbReference>
<dbReference type="Gene3D" id="1.10.10.580">
    <property type="entry name" value="Structural maintenance of chromosome 1. Chain E"/>
    <property type="match status" value="1"/>
</dbReference>